<dbReference type="InterPro" id="IPR051801">
    <property type="entry name" value="GH28_Enzymes"/>
</dbReference>
<dbReference type="InterPro" id="IPR011050">
    <property type="entry name" value="Pectin_lyase_fold/virulence"/>
</dbReference>
<dbReference type="SMART" id="SM00710">
    <property type="entry name" value="PbH1"/>
    <property type="match status" value="5"/>
</dbReference>
<evidence type="ECO:0000256" key="3">
    <source>
        <dbReference type="ARBA" id="ARBA00023295"/>
    </source>
</evidence>
<keyword evidence="2 4" id="KW-0378">Hydrolase</keyword>
<dbReference type="PANTHER" id="PTHR31339:SF9">
    <property type="entry name" value="PLASMIN AND FIBRONECTIN-BINDING PROTEIN A"/>
    <property type="match status" value="1"/>
</dbReference>
<gene>
    <name evidence="6" type="ORF">CKA38_14115</name>
</gene>
<proteinExistence type="inferred from homology"/>
<dbReference type="EMBL" id="CP023004">
    <property type="protein sequence ID" value="AWI10234.1"/>
    <property type="molecule type" value="Genomic_DNA"/>
</dbReference>
<dbReference type="InterPro" id="IPR000743">
    <property type="entry name" value="Glyco_hydro_28"/>
</dbReference>
<dbReference type="InterPro" id="IPR006626">
    <property type="entry name" value="PbH1"/>
</dbReference>
<evidence type="ECO:0000313" key="6">
    <source>
        <dbReference type="EMBL" id="AWI10234.1"/>
    </source>
</evidence>
<evidence type="ECO:0000256" key="1">
    <source>
        <dbReference type="ARBA" id="ARBA00008834"/>
    </source>
</evidence>
<evidence type="ECO:0008006" key="8">
    <source>
        <dbReference type="Google" id="ProtNLM"/>
    </source>
</evidence>
<sequence length="477" mass="52066">MKIFRNIAIFLALATALNAADIRSLYDVRDHGAKGDGATLDTAAIQKTIDTCTAEGGGTVWFPAGTYLVGTVHIKDNVTLHLTAGATILGSPNVEDYTEVEKLYRQGLISGTKGKATYPQRHLIYARDAKNVAIEGAGAIDGNGDSYFSEDMKSVKLRPTPMLEFLNSTGVRLENITIRNAPCWTVHVKNCEDVKIRGCSIVNNLRVINSDGIGIDSSRKVMISDCRIESGDDCIVLKTTKMGDRTPPVEHVTVTNCVMISSASALKLGTESHGDFRHVYMSNCTITDSRTGIALFVKDGGTMQNIRFSNISITTKRKWDKGNEWPIIMDINRRQKSSRLGAIRDVLFSDITIYTRGRSIITGHPNSPIENLVFRNIFLSMVGDEDLTKAKKISGGASGVEVEVDYGKIPASLILANAKDPVVDGYNVRWGKGKFQQPRHVIYGDRLENARISGIFNPASSPSLDAVILERSKPAAK</sequence>
<keyword evidence="3 4" id="KW-0326">Glycosidase</keyword>
<keyword evidence="5" id="KW-0732">Signal</keyword>
<dbReference type="Pfam" id="PF00295">
    <property type="entry name" value="Glyco_hydro_28"/>
    <property type="match status" value="1"/>
</dbReference>
<protein>
    <recommendedName>
        <fullName evidence="8">Glycoside hydrolase</fullName>
    </recommendedName>
</protein>
<dbReference type="KEGG" id="elut:CKA38_14115"/>
<feature type="signal peptide" evidence="5">
    <location>
        <begin position="1"/>
        <end position="19"/>
    </location>
</feature>
<dbReference type="GO" id="GO:0005975">
    <property type="term" value="P:carbohydrate metabolic process"/>
    <property type="evidence" value="ECO:0007669"/>
    <property type="project" value="InterPro"/>
</dbReference>
<name>A0A2U8E6N8_9BACT</name>
<dbReference type="Gene3D" id="2.160.20.10">
    <property type="entry name" value="Single-stranded right-handed beta-helix, Pectin lyase-like"/>
    <property type="match status" value="1"/>
</dbReference>
<dbReference type="PANTHER" id="PTHR31339">
    <property type="entry name" value="PECTIN LYASE-RELATED"/>
    <property type="match status" value="1"/>
</dbReference>
<accession>A0A2U8E6N8</accession>
<organism evidence="6 7">
    <name type="scientific">Ereboglobus luteus</name>
    <dbReference type="NCBI Taxonomy" id="1796921"/>
    <lineage>
        <taxon>Bacteria</taxon>
        <taxon>Pseudomonadati</taxon>
        <taxon>Verrucomicrobiota</taxon>
        <taxon>Opitutia</taxon>
        <taxon>Opitutales</taxon>
        <taxon>Opitutaceae</taxon>
        <taxon>Ereboglobus</taxon>
    </lineage>
</organism>
<reference evidence="6 7" key="1">
    <citation type="journal article" date="2018" name="Syst. Appl. Microbiol.">
        <title>Ereboglobus luteus gen. nov. sp. nov. from cockroach guts, and new insights into the oxygen relationship of the genera Opitutus and Didymococcus (Verrucomicrobia: Opitutaceae).</title>
        <authorList>
            <person name="Tegtmeier D."/>
            <person name="Belitz A."/>
            <person name="Radek R."/>
            <person name="Heimerl T."/>
            <person name="Brune A."/>
        </authorList>
    </citation>
    <scope>NUCLEOTIDE SEQUENCE [LARGE SCALE GENOMIC DNA]</scope>
    <source>
        <strain evidence="6 7">Ho45</strain>
    </source>
</reference>
<dbReference type="InterPro" id="IPR012334">
    <property type="entry name" value="Pectin_lyas_fold"/>
</dbReference>
<dbReference type="RefSeq" id="WP_108826137.1">
    <property type="nucleotide sequence ID" value="NZ_CP023004.1"/>
</dbReference>
<evidence type="ECO:0000256" key="4">
    <source>
        <dbReference type="RuleBase" id="RU361169"/>
    </source>
</evidence>
<evidence type="ECO:0000256" key="5">
    <source>
        <dbReference type="SAM" id="SignalP"/>
    </source>
</evidence>
<dbReference type="SUPFAM" id="SSF51126">
    <property type="entry name" value="Pectin lyase-like"/>
    <property type="match status" value="1"/>
</dbReference>
<keyword evidence="7" id="KW-1185">Reference proteome</keyword>
<feature type="chain" id="PRO_5015836252" description="Glycoside hydrolase" evidence="5">
    <location>
        <begin position="20"/>
        <end position="477"/>
    </location>
</feature>
<dbReference type="AlphaFoldDB" id="A0A2U8E6N8"/>
<evidence type="ECO:0000313" key="7">
    <source>
        <dbReference type="Proteomes" id="UP000244896"/>
    </source>
</evidence>
<comment type="similarity">
    <text evidence="1 4">Belongs to the glycosyl hydrolase 28 family.</text>
</comment>
<dbReference type="Proteomes" id="UP000244896">
    <property type="component" value="Chromosome"/>
</dbReference>
<dbReference type="OrthoDB" id="9795222at2"/>
<dbReference type="GO" id="GO:0004650">
    <property type="term" value="F:polygalacturonase activity"/>
    <property type="evidence" value="ECO:0007669"/>
    <property type="project" value="InterPro"/>
</dbReference>
<evidence type="ECO:0000256" key="2">
    <source>
        <dbReference type="ARBA" id="ARBA00022801"/>
    </source>
</evidence>